<feature type="transmembrane region" description="Helical" evidence="10">
    <location>
        <begin position="263"/>
        <end position="284"/>
    </location>
</feature>
<dbReference type="GO" id="GO:0004252">
    <property type="term" value="F:serine-type endopeptidase activity"/>
    <property type="evidence" value="ECO:0007669"/>
    <property type="project" value="InterPro"/>
</dbReference>
<gene>
    <name evidence="13" type="ORF">INT45_004672</name>
</gene>
<comment type="catalytic activity">
    <reaction evidence="1 10">
        <text>Cleaves type-1 transmembrane domains using a catalytic dyad composed of serine and histidine that are contributed by different transmembrane domains.</text>
        <dbReference type="EC" id="3.4.21.105"/>
    </reaction>
</comment>
<keyword evidence="5 10" id="KW-0812">Transmembrane</keyword>
<evidence type="ECO:0000256" key="9">
    <source>
        <dbReference type="ARBA" id="ARBA00023136"/>
    </source>
</evidence>
<evidence type="ECO:0000256" key="7">
    <source>
        <dbReference type="ARBA" id="ARBA00022825"/>
    </source>
</evidence>
<comment type="similarity">
    <text evidence="3 10">Belongs to the peptidase S54 family.</text>
</comment>
<keyword evidence="9 10" id="KW-0472">Membrane</keyword>
<comment type="function">
    <text evidence="10">Serine protease involved in intramembrane proteolysis.</text>
</comment>
<evidence type="ECO:0000256" key="6">
    <source>
        <dbReference type="ARBA" id="ARBA00022801"/>
    </source>
</evidence>
<evidence type="ECO:0000256" key="8">
    <source>
        <dbReference type="ARBA" id="ARBA00022989"/>
    </source>
</evidence>
<evidence type="ECO:0000259" key="12">
    <source>
        <dbReference type="Pfam" id="PF01694"/>
    </source>
</evidence>
<keyword evidence="8 10" id="KW-1133">Transmembrane helix</keyword>
<feature type="non-terminal residue" evidence="13">
    <location>
        <position position="1"/>
    </location>
</feature>
<evidence type="ECO:0000313" key="14">
    <source>
        <dbReference type="Proteomes" id="UP000646827"/>
    </source>
</evidence>
<keyword evidence="14" id="KW-1185">Reference proteome</keyword>
<comment type="subcellular location">
    <subcellularLocation>
        <location evidence="2 10">Membrane</location>
        <topology evidence="2 10">Multi-pass membrane protein</topology>
    </subcellularLocation>
</comment>
<evidence type="ECO:0000256" key="10">
    <source>
        <dbReference type="RuleBase" id="RU362115"/>
    </source>
</evidence>
<dbReference type="PANTHER" id="PTHR22936:SF69">
    <property type="entry name" value="RHOMBOID-LIKE PROTEIN"/>
    <property type="match status" value="1"/>
</dbReference>
<dbReference type="Pfam" id="PF01694">
    <property type="entry name" value="Rhomboid"/>
    <property type="match status" value="1"/>
</dbReference>
<evidence type="ECO:0000256" key="3">
    <source>
        <dbReference type="ARBA" id="ARBA00009045"/>
    </source>
</evidence>
<dbReference type="GO" id="GO:0006508">
    <property type="term" value="P:proteolysis"/>
    <property type="evidence" value="ECO:0007669"/>
    <property type="project" value="UniProtKB-KW"/>
</dbReference>
<reference evidence="13 14" key="1">
    <citation type="submission" date="2020-12" db="EMBL/GenBank/DDBJ databases">
        <title>Metabolic potential, ecology and presence of endohyphal bacteria is reflected in genomic diversity of Mucoromycotina.</title>
        <authorList>
            <person name="Muszewska A."/>
            <person name="Okrasinska A."/>
            <person name="Steczkiewicz K."/>
            <person name="Drgas O."/>
            <person name="Orlowska M."/>
            <person name="Perlinska-Lenart U."/>
            <person name="Aleksandrzak-Piekarczyk T."/>
            <person name="Szatraj K."/>
            <person name="Zielenkiewicz U."/>
            <person name="Pilsyk S."/>
            <person name="Malc E."/>
            <person name="Mieczkowski P."/>
            <person name="Kruszewska J.S."/>
            <person name="Biernat P."/>
            <person name="Pawlowska J."/>
        </authorList>
    </citation>
    <scope>NUCLEOTIDE SEQUENCE [LARGE SCALE GENOMIC DNA]</scope>
    <source>
        <strain evidence="13 14">CBS 142.35</strain>
    </source>
</reference>
<dbReference type="InterPro" id="IPR035952">
    <property type="entry name" value="Rhomboid-like_sf"/>
</dbReference>
<name>A0A8H7VM11_9FUNG</name>
<dbReference type="Gene3D" id="1.20.1540.10">
    <property type="entry name" value="Rhomboid-like"/>
    <property type="match status" value="1"/>
</dbReference>
<evidence type="ECO:0000256" key="4">
    <source>
        <dbReference type="ARBA" id="ARBA00022670"/>
    </source>
</evidence>
<protein>
    <recommendedName>
        <fullName evidence="10">Rhomboid-type serine protease</fullName>
        <ecNumber evidence="10">3.4.21.105</ecNumber>
    </recommendedName>
</protein>
<feature type="domain" description="Peptidase S54 rhomboid" evidence="12">
    <location>
        <begin position="198"/>
        <end position="322"/>
    </location>
</feature>
<dbReference type="AlphaFoldDB" id="A0A8H7VM11"/>
<dbReference type="InterPro" id="IPR022764">
    <property type="entry name" value="Peptidase_S54_rhomboid_dom"/>
</dbReference>
<dbReference type="EMBL" id="JAEPRB010000005">
    <property type="protein sequence ID" value="KAG2227631.1"/>
    <property type="molecule type" value="Genomic_DNA"/>
</dbReference>
<dbReference type="GO" id="GO:0016020">
    <property type="term" value="C:membrane"/>
    <property type="evidence" value="ECO:0007669"/>
    <property type="project" value="UniProtKB-SubCell"/>
</dbReference>
<feature type="region of interest" description="Disordered" evidence="11">
    <location>
        <begin position="1"/>
        <end position="31"/>
    </location>
</feature>
<dbReference type="OrthoDB" id="2146116at2759"/>
<proteinExistence type="inferred from homology"/>
<organism evidence="13 14">
    <name type="scientific">Circinella minor</name>
    <dbReference type="NCBI Taxonomy" id="1195481"/>
    <lineage>
        <taxon>Eukaryota</taxon>
        <taxon>Fungi</taxon>
        <taxon>Fungi incertae sedis</taxon>
        <taxon>Mucoromycota</taxon>
        <taxon>Mucoromycotina</taxon>
        <taxon>Mucoromycetes</taxon>
        <taxon>Mucorales</taxon>
        <taxon>Lichtheimiaceae</taxon>
        <taxon>Circinella</taxon>
    </lineage>
</organism>
<feature type="transmembrane region" description="Helical" evidence="10">
    <location>
        <begin position="335"/>
        <end position="359"/>
    </location>
</feature>
<dbReference type="SUPFAM" id="SSF144091">
    <property type="entry name" value="Rhomboid-like"/>
    <property type="match status" value="1"/>
</dbReference>
<keyword evidence="4 10" id="KW-0645">Protease</keyword>
<evidence type="ECO:0000256" key="2">
    <source>
        <dbReference type="ARBA" id="ARBA00004141"/>
    </source>
</evidence>
<evidence type="ECO:0000256" key="11">
    <source>
        <dbReference type="SAM" id="MobiDB-lite"/>
    </source>
</evidence>
<dbReference type="InterPro" id="IPR002610">
    <property type="entry name" value="Peptidase_S54_rhomboid-like"/>
</dbReference>
<sequence>SSNTQYDRQHINDDAESMVSSTPTLIQPPPEEQRRFLRHNNHSDGYHHLSNLQDVEEQAHEAQSEQSFQRRDGFMRLGSGGNLIQTNNNDNGVRWVTVRGILMGPTDRPWFIWLSAVTMIVIMIFEIAKHHDALGSMIQTDPLNPMIGPTFTILINSGARYTPCMRSLPDYEVTTIINNCYSNNATCTLEQLCGGSSNQGYRFFSPIFIHAGIIHVIVNLLIHFQVGSDIERDIGFLRFGFLYLVSGTWGFALSSLLSPAERASMGCSGALMGLVGYLLVDTLMNWKSIRGRTRRFISLLVSIILIFLFGIFPGFDNFAHLGNKNNKKKKEREILLRYKLKCIKIGGFLTGIIIGVLLISPVGSTSQWITWGVRVVALTLLVVVFVIMLYMFYSAKDPTKICPNCKYFSCVPVSNWCDI</sequence>
<comment type="caution">
    <text evidence="13">The sequence shown here is derived from an EMBL/GenBank/DDBJ whole genome shotgun (WGS) entry which is preliminary data.</text>
</comment>
<evidence type="ECO:0000256" key="1">
    <source>
        <dbReference type="ARBA" id="ARBA00000156"/>
    </source>
</evidence>
<dbReference type="EC" id="3.4.21.105" evidence="10"/>
<feature type="transmembrane region" description="Helical" evidence="10">
    <location>
        <begin position="203"/>
        <end position="224"/>
    </location>
</feature>
<accession>A0A8H7VM11</accession>
<keyword evidence="7 10" id="KW-0720">Serine protease</keyword>
<evidence type="ECO:0000256" key="5">
    <source>
        <dbReference type="ARBA" id="ARBA00022692"/>
    </source>
</evidence>
<keyword evidence="6 10" id="KW-0378">Hydrolase</keyword>
<feature type="transmembrane region" description="Helical" evidence="10">
    <location>
        <begin position="371"/>
        <end position="393"/>
    </location>
</feature>
<dbReference type="PANTHER" id="PTHR22936">
    <property type="entry name" value="RHOMBOID-RELATED"/>
    <property type="match status" value="1"/>
</dbReference>
<dbReference type="Proteomes" id="UP000646827">
    <property type="component" value="Unassembled WGS sequence"/>
</dbReference>
<feature type="transmembrane region" description="Helical" evidence="10">
    <location>
        <begin position="110"/>
        <end position="128"/>
    </location>
</feature>
<evidence type="ECO:0000313" key="13">
    <source>
        <dbReference type="EMBL" id="KAG2227631.1"/>
    </source>
</evidence>
<feature type="transmembrane region" description="Helical" evidence="10">
    <location>
        <begin position="236"/>
        <end position="257"/>
    </location>
</feature>
<feature type="transmembrane region" description="Helical" evidence="10">
    <location>
        <begin position="296"/>
        <end position="315"/>
    </location>
</feature>